<feature type="transmembrane region" description="Helical" evidence="1">
    <location>
        <begin position="15"/>
        <end position="37"/>
    </location>
</feature>
<sequence length="140" mass="16820">MKKVKIELDATRNIFTYYIEVIIRFFAVPIDLFKIYFNKFQIKKTSIFYNLVNYPLSDYLFKKVIHAAVVVGLFFIGLLVFEFDERSIIIACSLIGLILYFPSFLKFMFIFLVMFTEFMFRLTKVTFFTLKSLFTEQDYF</sequence>
<feature type="transmembrane region" description="Helical" evidence="1">
    <location>
        <begin position="87"/>
        <end position="115"/>
    </location>
</feature>
<keyword evidence="1" id="KW-0812">Transmembrane</keyword>
<feature type="transmembrane region" description="Helical" evidence="1">
    <location>
        <begin position="64"/>
        <end position="81"/>
    </location>
</feature>
<accession>A0A0F9YJR7</accession>
<name>A0A0F9YJR7_9BACT</name>
<dbReference type="EMBL" id="LBOI01000008">
    <property type="protein sequence ID" value="KKP31558.1"/>
    <property type="molecule type" value="Genomic_DNA"/>
</dbReference>
<organism evidence="2 3">
    <name type="scientific">Candidatus Woesebacteria bacterium GW2011_GWC2_31_9</name>
    <dbReference type="NCBI Taxonomy" id="1618586"/>
    <lineage>
        <taxon>Bacteria</taxon>
        <taxon>Candidatus Woeseibacteriota</taxon>
    </lineage>
</organism>
<proteinExistence type="predicted"/>
<evidence type="ECO:0000313" key="2">
    <source>
        <dbReference type="EMBL" id="KKP31558.1"/>
    </source>
</evidence>
<keyword evidence="1" id="KW-0472">Membrane</keyword>
<evidence type="ECO:0000313" key="3">
    <source>
        <dbReference type="Proteomes" id="UP000034803"/>
    </source>
</evidence>
<evidence type="ECO:0000256" key="1">
    <source>
        <dbReference type="SAM" id="Phobius"/>
    </source>
</evidence>
<dbReference type="AlphaFoldDB" id="A0A0F9YJR7"/>
<reference evidence="2 3" key="1">
    <citation type="journal article" date="2015" name="Nature">
        <title>rRNA introns, odd ribosomes, and small enigmatic genomes across a large radiation of phyla.</title>
        <authorList>
            <person name="Brown C.T."/>
            <person name="Hug L.A."/>
            <person name="Thomas B.C."/>
            <person name="Sharon I."/>
            <person name="Castelle C.J."/>
            <person name="Singh A."/>
            <person name="Wilkins M.J."/>
            <person name="Williams K.H."/>
            <person name="Banfield J.F."/>
        </authorList>
    </citation>
    <scope>NUCLEOTIDE SEQUENCE [LARGE SCALE GENOMIC DNA]</scope>
</reference>
<dbReference type="Proteomes" id="UP000034803">
    <property type="component" value="Unassembled WGS sequence"/>
</dbReference>
<gene>
    <name evidence="2" type="ORF">UR21_C0008G0035</name>
</gene>
<comment type="caution">
    <text evidence="2">The sequence shown here is derived from an EMBL/GenBank/DDBJ whole genome shotgun (WGS) entry which is preliminary data.</text>
</comment>
<protein>
    <submittedName>
        <fullName evidence="2">Uncharacterized protein</fullName>
    </submittedName>
</protein>
<keyword evidence="1" id="KW-1133">Transmembrane helix</keyword>